<organism evidence="8 9">
    <name type="scientific">Cyanidium caldarium</name>
    <name type="common">Red alga</name>
    <dbReference type="NCBI Taxonomy" id="2771"/>
    <lineage>
        <taxon>Eukaryota</taxon>
        <taxon>Rhodophyta</taxon>
        <taxon>Bangiophyceae</taxon>
        <taxon>Cyanidiales</taxon>
        <taxon>Cyanidiaceae</taxon>
        <taxon>Cyanidium</taxon>
    </lineage>
</organism>
<feature type="domain" description="Peptidase S54 rhomboid" evidence="7">
    <location>
        <begin position="173"/>
        <end position="311"/>
    </location>
</feature>
<evidence type="ECO:0000256" key="4">
    <source>
        <dbReference type="ARBA" id="ARBA00023136"/>
    </source>
</evidence>
<comment type="subcellular location">
    <subcellularLocation>
        <location evidence="1">Membrane</location>
        <topology evidence="1">Multi-pass membrane protein</topology>
    </subcellularLocation>
</comment>
<feature type="transmembrane region" description="Helical" evidence="6">
    <location>
        <begin position="208"/>
        <end position="232"/>
    </location>
</feature>
<dbReference type="AlphaFoldDB" id="A0AAV9IY80"/>
<feature type="transmembrane region" description="Helical" evidence="6">
    <location>
        <begin position="238"/>
        <end position="257"/>
    </location>
</feature>
<keyword evidence="3 6" id="KW-1133">Transmembrane helix</keyword>
<feature type="transmembrane region" description="Helical" evidence="6">
    <location>
        <begin position="182"/>
        <end position="201"/>
    </location>
</feature>
<keyword evidence="4 6" id="KW-0472">Membrane</keyword>
<dbReference type="Gene3D" id="1.20.1540.10">
    <property type="entry name" value="Rhomboid-like"/>
    <property type="match status" value="1"/>
</dbReference>
<dbReference type="PANTHER" id="PTHR43731:SF26">
    <property type="entry name" value="RHOMBOID-LIKE PROTEIN 10, CHLOROPLASTIC"/>
    <property type="match status" value="1"/>
</dbReference>
<dbReference type="GO" id="GO:0004252">
    <property type="term" value="F:serine-type endopeptidase activity"/>
    <property type="evidence" value="ECO:0007669"/>
    <property type="project" value="InterPro"/>
</dbReference>
<dbReference type="InterPro" id="IPR050925">
    <property type="entry name" value="Rhomboid_protease_S54"/>
</dbReference>
<keyword evidence="9" id="KW-1185">Reference proteome</keyword>
<name>A0AAV9IY80_CYACA</name>
<accession>A0AAV9IY80</accession>
<evidence type="ECO:0000313" key="9">
    <source>
        <dbReference type="Proteomes" id="UP001301350"/>
    </source>
</evidence>
<comment type="caution">
    <text evidence="8">The sequence shown here is derived from an EMBL/GenBank/DDBJ whole genome shotgun (WGS) entry which is preliminary data.</text>
</comment>
<evidence type="ECO:0000256" key="3">
    <source>
        <dbReference type="ARBA" id="ARBA00022989"/>
    </source>
</evidence>
<dbReference type="PANTHER" id="PTHR43731">
    <property type="entry name" value="RHOMBOID PROTEASE"/>
    <property type="match status" value="1"/>
</dbReference>
<protein>
    <recommendedName>
        <fullName evidence="7">Peptidase S54 rhomboid domain-containing protein</fullName>
    </recommendedName>
</protein>
<keyword evidence="2 6" id="KW-0812">Transmembrane</keyword>
<proteinExistence type="predicted"/>
<evidence type="ECO:0000256" key="1">
    <source>
        <dbReference type="ARBA" id="ARBA00004141"/>
    </source>
</evidence>
<dbReference type="InterPro" id="IPR022764">
    <property type="entry name" value="Peptidase_S54_rhomboid_dom"/>
</dbReference>
<dbReference type="InterPro" id="IPR035952">
    <property type="entry name" value="Rhomboid-like_sf"/>
</dbReference>
<dbReference type="Proteomes" id="UP001301350">
    <property type="component" value="Unassembled WGS sequence"/>
</dbReference>
<dbReference type="Pfam" id="PF01694">
    <property type="entry name" value="Rhomboid"/>
    <property type="match status" value="1"/>
</dbReference>
<sequence>MNWYETAFMWIQATPTVKWRSRAGVVAANVKRRPAPGAFLPPAPTAKLRFAHRVSPSSGRPHRLPRWWMESENPDGDEEGKRAAAGLLDQQRQQPPKREEGQADKAVSVPPERRPNMALIPAKRPVITTGIIAINILMYMAEVYFEIEGRLSGAKANVLFAFGAKINEAITAGQLWRLVTPIFLHGGLLHLLSNTYALYVISYECEMAYGPLAFSAIYLASGVWGNLFSYWFTPYLSVGASSSIFGLFSAYIVYLLNNYSILGRQARRQVTILIALVIFNFAFGSAPGDAIDNSAHLGGAIGGALLSELVLPELLLRNRDGKVVESPTREDVERQLRDGGSIDVKRKPAPAVLGFGVMFSLLAALAAVLRASPYENVGGGML</sequence>
<reference evidence="8 9" key="1">
    <citation type="submission" date="2022-07" db="EMBL/GenBank/DDBJ databases">
        <title>Genome-wide signatures of adaptation to extreme environments.</title>
        <authorList>
            <person name="Cho C.H."/>
            <person name="Yoon H.S."/>
        </authorList>
    </citation>
    <scope>NUCLEOTIDE SEQUENCE [LARGE SCALE GENOMIC DNA]</scope>
    <source>
        <strain evidence="8 9">DBV 063 E5</strain>
    </source>
</reference>
<feature type="transmembrane region" description="Helical" evidence="6">
    <location>
        <begin position="269"/>
        <end position="288"/>
    </location>
</feature>
<gene>
    <name evidence="8" type="ORF">CDCA_CDCA11G3274</name>
</gene>
<evidence type="ECO:0000259" key="7">
    <source>
        <dbReference type="Pfam" id="PF01694"/>
    </source>
</evidence>
<evidence type="ECO:0000313" key="8">
    <source>
        <dbReference type="EMBL" id="KAK4537249.1"/>
    </source>
</evidence>
<feature type="transmembrane region" description="Helical" evidence="6">
    <location>
        <begin position="126"/>
        <end position="145"/>
    </location>
</feature>
<dbReference type="GO" id="GO:0016020">
    <property type="term" value="C:membrane"/>
    <property type="evidence" value="ECO:0007669"/>
    <property type="project" value="UniProtKB-SubCell"/>
</dbReference>
<dbReference type="SUPFAM" id="SSF144091">
    <property type="entry name" value="Rhomboid-like"/>
    <property type="match status" value="1"/>
</dbReference>
<feature type="transmembrane region" description="Helical" evidence="6">
    <location>
        <begin position="294"/>
        <end position="316"/>
    </location>
</feature>
<evidence type="ECO:0000256" key="5">
    <source>
        <dbReference type="SAM" id="MobiDB-lite"/>
    </source>
</evidence>
<evidence type="ECO:0000256" key="6">
    <source>
        <dbReference type="SAM" id="Phobius"/>
    </source>
</evidence>
<feature type="region of interest" description="Disordered" evidence="5">
    <location>
        <begin position="50"/>
        <end position="110"/>
    </location>
</feature>
<dbReference type="EMBL" id="JANCYW010000011">
    <property type="protein sequence ID" value="KAK4537249.1"/>
    <property type="molecule type" value="Genomic_DNA"/>
</dbReference>
<feature type="transmembrane region" description="Helical" evidence="6">
    <location>
        <begin position="351"/>
        <end position="372"/>
    </location>
</feature>
<evidence type="ECO:0000256" key="2">
    <source>
        <dbReference type="ARBA" id="ARBA00022692"/>
    </source>
</evidence>